<keyword evidence="3" id="KW-1185">Reference proteome</keyword>
<sequence length="394" mass="42466">MDGIPPLQERSGQKRGCIDDIIDHMTAEFGGGYEGQYIQFLNGPPQPMPPQVANSQPPSTSQHPQAPWPAPPGVLSPGGIPGSPTAAPPVYYPQSGELGMMDVGNGNFVVYQTKPAPDFGATQPVGFIHYPAPQPLAQPQGLSAPQPPHLIDYSAPRPFSEQIQANGGCLIENVVGNWAPNRNGTYSPFGGLRGQDEPISGGTNQQQNVAVVPPVARSQTTLDQQQSPLSAPTKKPRIVAEASRLISSGISGKAHSVLKRQNSSGSEEALLEKVKIPVSRWSSAEDLTSAPPTRAQDQQKKEKKKRNYKSQTPFSESQVPVPTKRSKNTTKVKLSSYTRTKIPNLELKRLSKSSYTLSISLLNLPEPDIEDLLNSLYSQNGASGRSKKKSKKNK</sequence>
<feature type="compositionally biased region" description="Polar residues" evidence="1">
    <location>
        <begin position="52"/>
        <end position="64"/>
    </location>
</feature>
<evidence type="ECO:0000313" key="3">
    <source>
        <dbReference type="Proteomes" id="UP000479000"/>
    </source>
</evidence>
<accession>A0A6H5HLR1</accession>
<feature type="region of interest" description="Disordered" evidence="1">
    <location>
        <begin position="282"/>
        <end position="335"/>
    </location>
</feature>
<organism evidence="2 3">
    <name type="scientific">Nesidiocoris tenuis</name>
    <dbReference type="NCBI Taxonomy" id="355587"/>
    <lineage>
        <taxon>Eukaryota</taxon>
        <taxon>Metazoa</taxon>
        <taxon>Ecdysozoa</taxon>
        <taxon>Arthropoda</taxon>
        <taxon>Hexapoda</taxon>
        <taxon>Insecta</taxon>
        <taxon>Pterygota</taxon>
        <taxon>Neoptera</taxon>
        <taxon>Paraneoptera</taxon>
        <taxon>Hemiptera</taxon>
        <taxon>Heteroptera</taxon>
        <taxon>Panheteroptera</taxon>
        <taxon>Cimicomorpha</taxon>
        <taxon>Miridae</taxon>
        <taxon>Dicyphina</taxon>
        <taxon>Nesidiocoris</taxon>
    </lineage>
</organism>
<proteinExistence type="predicted"/>
<feature type="compositionally biased region" description="Polar residues" evidence="1">
    <location>
        <begin position="217"/>
        <end position="230"/>
    </location>
</feature>
<name>A0A6H5HLR1_9HEMI</name>
<dbReference type="OrthoDB" id="1507364at2759"/>
<reference evidence="2 3" key="1">
    <citation type="submission" date="2020-02" db="EMBL/GenBank/DDBJ databases">
        <authorList>
            <person name="Ferguson B K."/>
        </authorList>
    </citation>
    <scope>NUCLEOTIDE SEQUENCE [LARGE SCALE GENOMIC DNA]</scope>
</reference>
<dbReference type="Proteomes" id="UP000479000">
    <property type="component" value="Unassembled WGS sequence"/>
</dbReference>
<feature type="region of interest" description="Disordered" evidence="1">
    <location>
        <begin position="40"/>
        <end position="88"/>
    </location>
</feature>
<evidence type="ECO:0000256" key="1">
    <source>
        <dbReference type="SAM" id="MobiDB-lite"/>
    </source>
</evidence>
<dbReference type="AlphaFoldDB" id="A0A6H5HLR1"/>
<feature type="region of interest" description="Disordered" evidence="1">
    <location>
        <begin position="217"/>
        <end position="237"/>
    </location>
</feature>
<dbReference type="EMBL" id="CADCXU010032293">
    <property type="protein sequence ID" value="CAB0018231.1"/>
    <property type="molecule type" value="Genomic_DNA"/>
</dbReference>
<gene>
    <name evidence="2" type="ORF">NTEN_LOCUS22140</name>
</gene>
<evidence type="ECO:0000313" key="2">
    <source>
        <dbReference type="EMBL" id="CAB0018231.1"/>
    </source>
</evidence>
<protein>
    <submittedName>
        <fullName evidence="2">Uncharacterized protein</fullName>
    </submittedName>
</protein>